<evidence type="ECO:0000313" key="1">
    <source>
        <dbReference type="EMBL" id="MFC7192371.1"/>
    </source>
</evidence>
<dbReference type="Proteomes" id="UP001596417">
    <property type="component" value="Unassembled WGS sequence"/>
</dbReference>
<proteinExistence type="predicted"/>
<name>A0ABD5YVW0_9EURY</name>
<keyword evidence="2" id="KW-1185">Reference proteome</keyword>
<dbReference type="GeneID" id="76202048"/>
<dbReference type="RefSeq" id="WP_248910160.1">
    <property type="nucleotide sequence ID" value="NZ_CP109980.1"/>
</dbReference>
<organism evidence="1 2">
    <name type="scientific">Halocatena marina</name>
    <dbReference type="NCBI Taxonomy" id="2934937"/>
    <lineage>
        <taxon>Archaea</taxon>
        <taxon>Methanobacteriati</taxon>
        <taxon>Methanobacteriota</taxon>
        <taxon>Stenosarchaea group</taxon>
        <taxon>Halobacteria</taxon>
        <taxon>Halobacteriales</taxon>
        <taxon>Natronomonadaceae</taxon>
        <taxon>Halocatena</taxon>
    </lineage>
</organism>
<dbReference type="AlphaFoldDB" id="A0ABD5YVW0"/>
<accession>A0ABD5YVW0</accession>
<sequence>MTEVDDNVIAEITDRGQNVRFKELIGLIERAHPDAPGITQDTLNAYAHELGDAPSVPFAPEELLSTVDDWLTDSETWIGQKALYSLDGRISVYPARWHDTLGGVIDIPAYIQFIEDDVVSNETDLTRADPGDGIDEEDLLDLVATVGRTDKEAVKSRLEQLRDQGVIAEGADQHPDARVYLRERTDRRDPALEE</sequence>
<evidence type="ECO:0008006" key="3">
    <source>
        <dbReference type="Google" id="ProtNLM"/>
    </source>
</evidence>
<evidence type="ECO:0000313" key="2">
    <source>
        <dbReference type="Proteomes" id="UP001596417"/>
    </source>
</evidence>
<gene>
    <name evidence="1" type="ORF">ACFQL7_22850</name>
</gene>
<dbReference type="EMBL" id="JBHTAX010000004">
    <property type="protein sequence ID" value="MFC7192371.1"/>
    <property type="molecule type" value="Genomic_DNA"/>
</dbReference>
<reference evidence="1 2" key="1">
    <citation type="journal article" date="2019" name="Int. J. Syst. Evol. Microbiol.">
        <title>The Global Catalogue of Microorganisms (GCM) 10K type strain sequencing project: providing services to taxonomists for standard genome sequencing and annotation.</title>
        <authorList>
            <consortium name="The Broad Institute Genomics Platform"/>
            <consortium name="The Broad Institute Genome Sequencing Center for Infectious Disease"/>
            <person name="Wu L."/>
            <person name="Ma J."/>
        </authorList>
    </citation>
    <scope>NUCLEOTIDE SEQUENCE [LARGE SCALE GENOMIC DNA]</scope>
    <source>
        <strain evidence="1 2">RDMS1</strain>
    </source>
</reference>
<protein>
    <recommendedName>
        <fullName evidence="3">DNA-binding protein</fullName>
    </recommendedName>
</protein>
<comment type="caution">
    <text evidence="1">The sequence shown here is derived from an EMBL/GenBank/DDBJ whole genome shotgun (WGS) entry which is preliminary data.</text>
</comment>